<accession>A0ABQ2MUG0</accession>
<comment type="caution">
    <text evidence="3">The sequence shown here is derived from an EMBL/GenBank/DDBJ whole genome shotgun (WGS) entry which is preliminary data.</text>
</comment>
<name>A0ABQ2MUG0_9ACTN</name>
<protein>
    <recommendedName>
        <fullName evidence="2">DUF6292 domain-containing protein</fullName>
    </recommendedName>
</protein>
<reference evidence="4" key="1">
    <citation type="journal article" date="2019" name="Int. J. Syst. Evol. Microbiol.">
        <title>The Global Catalogue of Microorganisms (GCM) 10K type strain sequencing project: providing services to taxonomists for standard genome sequencing and annotation.</title>
        <authorList>
            <consortium name="The Broad Institute Genomics Platform"/>
            <consortium name="The Broad Institute Genome Sequencing Center for Infectious Disease"/>
            <person name="Wu L."/>
            <person name="Ma J."/>
        </authorList>
    </citation>
    <scope>NUCLEOTIDE SEQUENCE [LARGE SCALE GENOMIC DNA]</scope>
    <source>
        <strain evidence="4">CGMCC 4.7349</strain>
    </source>
</reference>
<evidence type="ECO:0000259" key="2">
    <source>
        <dbReference type="Pfam" id="PF19809"/>
    </source>
</evidence>
<feature type="compositionally biased region" description="Basic and acidic residues" evidence="1">
    <location>
        <begin position="317"/>
        <end position="329"/>
    </location>
</feature>
<dbReference type="RefSeq" id="WP_229697644.1">
    <property type="nucleotide sequence ID" value="NZ_BMNG01000026.1"/>
</dbReference>
<proteinExistence type="predicted"/>
<feature type="compositionally biased region" description="Low complexity" evidence="1">
    <location>
        <begin position="142"/>
        <end position="156"/>
    </location>
</feature>
<evidence type="ECO:0000256" key="1">
    <source>
        <dbReference type="SAM" id="MobiDB-lite"/>
    </source>
</evidence>
<sequence length="366" mass="39393">MRSAAAGVAGVIRAGRTEFVQTRDELAHAAYPVTGMKPSTFAKHKPYTAEDFPAPISSDDARVLLWDSEQTAAHYADEPVPALPDTDDDQDLLDRNEAAALLQVSPRSWDTYKTDPQIKPHLVKIKGVEHCPRHIAAAYQAARQAGPGRAGNPGRPRGSGDMVPRDEIPQRVSALLDVDAAVTSKTVMAELGLSYVTATRSLSRLRGERVADLLATDPTLTPAAAASQLGYPTAVHRTAIAYARTELRARAVRPYVQDVADALASDGLAQHQDVAVVHVADDVLAAAVVLAFNAPVPALVWDERFGWRTATSRRHPIGRESGRPPEGEGTRYLSAEQQPSPQEVLAAVHDGRRGTRRPAQIHSPPV</sequence>
<dbReference type="EMBL" id="BMNG01000026">
    <property type="protein sequence ID" value="GGO58815.1"/>
    <property type="molecule type" value="Genomic_DNA"/>
</dbReference>
<feature type="region of interest" description="Disordered" evidence="1">
    <location>
        <begin position="312"/>
        <end position="366"/>
    </location>
</feature>
<dbReference type="InterPro" id="IPR046259">
    <property type="entry name" value="DUF6292"/>
</dbReference>
<organism evidence="3 4">
    <name type="scientific">Streptomyces lasiicapitis</name>
    <dbReference type="NCBI Taxonomy" id="1923961"/>
    <lineage>
        <taxon>Bacteria</taxon>
        <taxon>Bacillati</taxon>
        <taxon>Actinomycetota</taxon>
        <taxon>Actinomycetes</taxon>
        <taxon>Kitasatosporales</taxon>
        <taxon>Streptomycetaceae</taxon>
        <taxon>Streptomyces</taxon>
    </lineage>
</organism>
<evidence type="ECO:0000313" key="4">
    <source>
        <dbReference type="Proteomes" id="UP000656881"/>
    </source>
</evidence>
<dbReference type="Proteomes" id="UP000656881">
    <property type="component" value="Unassembled WGS sequence"/>
</dbReference>
<feature type="domain" description="DUF6292" evidence="2">
    <location>
        <begin position="255"/>
        <end position="349"/>
    </location>
</feature>
<keyword evidence="4" id="KW-1185">Reference proteome</keyword>
<gene>
    <name evidence="3" type="ORF">GCM10012286_78970</name>
</gene>
<evidence type="ECO:0000313" key="3">
    <source>
        <dbReference type="EMBL" id="GGO58815.1"/>
    </source>
</evidence>
<feature type="region of interest" description="Disordered" evidence="1">
    <location>
        <begin position="142"/>
        <end position="165"/>
    </location>
</feature>
<dbReference type="Pfam" id="PF19809">
    <property type="entry name" value="DUF6292"/>
    <property type="match status" value="1"/>
</dbReference>